<sequence>MGQIIAIVILFILVIFEYSMIKANNNKLKRQKRRYDHLLRGKNPDVNLEELILQLNDQIEQSNREIKSLDQRSSDTKNTTMGAVSKMAVVHYDAFDSQRGRNSFSLTLLDSYHNGIILTNLYSQDGSNTYLKEITNGECDIELSEREKESLEKAKL</sequence>
<proteinExistence type="predicted"/>
<reference evidence="1" key="1">
    <citation type="submission" date="2019-11" db="EMBL/GenBank/DDBJ databases">
        <authorList>
            <person name="Feng L."/>
        </authorList>
    </citation>
    <scope>NUCLEOTIDE SEQUENCE</scope>
    <source>
        <strain evidence="1">AvaginalisLFYP127</strain>
    </source>
</reference>
<protein>
    <submittedName>
        <fullName evidence="1">Uncharacterized protein</fullName>
    </submittedName>
</protein>
<dbReference type="Pfam" id="PF14584">
    <property type="entry name" value="DUF4446"/>
    <property type="match status" value="1"/>
</dbReference>
<accession>A0A6N2S559</accession>
<dbReference type="AlphaFoldDB" id="A0A6N2S559"/>
<dbReference type="EMBL" id="CACRSW010000008">
    <property type="protein sequence ID" value="VYS87005.1"/>
    <property type="molecule type" value="Genomic_DNA"/>
</dbReference>
<organism evidence="1">
    <name type="scientific">Anaerococcus vaginalis</name>
    <dbReference type="NCBI Taxonomy" id="33037"/>
    <lineage>
        <taxon>Bacteria</taxon>
        <taxon>Bacillati</taxon>
        <taxon>Bacillota</taxon>
        <taxon>Tissierellia</taxon>
        <taxon>Tissierellales</taxon>
        <taxon>Peptoniphilaceae</taxon>
        <taxon>Anaerococcus</taxon>
    </lineage>
</organism>
<name>A0A6N2S559_9FIRM</name>
<evidence type="ECO:0000313" key="1">
    <source>
        <dbReference type="EMBL" id="VYS87005.1"/>
    </source>
</evidence>
<gene>
    <name evidence="1" type="ORF">AVLFYP127_01651</name>
</gene>
<dbReference type="InterPro" id="IPR027981">
    <property type="entry name" value="DUF4446"/>
</dbReference>
<dbReference type="RefSeq" id="WP_019118847.1">
    <property type="nucleotide sequence ID" value="NZ_CACRSW010000008.1"/>
</dbReference>